<reference evidence="1 2" key="1">
    <citation type="submission" date="2018-06" db="EMBL/GenBank/DDBJ databases">
        <authorList>
            <consortium name="Pathogen Informatics"/>
            <person name="Doyle S."/>
        </authorList>
    </citation>
    <scope>NUCLEOTIDE SEQUENCE [LARGE SCALE GENOMIC DNA]</scope>
    <source>
        <strain evidence="1 2">NCTC7304</strain>
    </source>
</reference>
<dbReference type="EMBL" id="UGXD01000002">
    <property type="protein sequence ID" value="SUG31909.1"/>
    <property type="molecule type" value="Genomic_DNA"/>
</dbReference>
<proteinExistence type="predicted"/>
<protein>
    <submittedName>
        <fullName evidence="1">Uncharacterized protein</fullName>
    </submittedName>
</protein>
<organism evidence="1 2">
    <name type="scientific">Salmonella enterica subsp. arizonae</name>
    <dbReference type="NCBI Taxonomy" id="59203"/>
    <lineage>
        <taxon>Bacteria</taxon>
        <taxon>Pseudomonadati</taxon>
        <taxon>Pseudomonadota</taxon>
        <taxon>Gammaproteobacteria</taxon>
        <taxon>Enterobacterales</taxon>
        <taxon>Enterobacteriaceae</taxon>
        <taxon>Salmonella</taxon>
    </lineage>
</organism>
<gene>
    <name evidence="1" type="ORF">NCTC7304_01314</name>
</gene>
<sequence>MQYKGMLRNSRAIIIAAGPHIDRQFSVCKAPDEYHQAFCISAPGHVTFLFIIWR</sequence>
<evidence type="ECO:0000313" key="1">
    <source>
        <dbReference type="EMBL" id="SUG31909.1"/>
    </source>
</evidence>
<dbReference type="AlphaFoldDB" id="A0A379SQT6"/>
<evidence type="ECO:0000313" key="2">
    <source>
        <dbReference type="Proteomes" id="UP000254762"/>
    </source>
</evidence>
<accession>A0A379SQT6</accession>
<dbReference type="Proteomes" id="UP000254762">
    <property type="component" value="Unassembled WGS sequence"/>
</dbReference>
<name>A0A379SQT6_SALER</name>